<dbReference type="PANTHER" id="PTHR33169">
    <property type="entry name" value="PADR-FAMILY TRANSCRIPTIONAL REGULATOR"/>
    <property type="match status" value="1"/>
</dbReference>
<reference evidence="5" key="1">
    <citation type="journal article" date="2019" name="Int. J. Syst. Evol. Microbiol.">
        <title>The Global Catalogue of Microorganisms (GCM) 10K type strain sequencing project: providing services to taxonomists for standard genome sequencing and annotation.</title>
        <authorList>
            <consortium name="The Broad Institute Genomics Platform"/>
            <consortium name="The Broad Institute Genome Sequencing Center for Infectious Disease"/>
            <person name="Wu L."/>
            <person name="Ma J."/>
        </authorList>
    </citation>
    <scope>NUCLEOTIDE SEQUENCE [LARGE SCALE GENOMIC DNA]</scope>
    <source>
        <strain evidence="5">JCM 30846</strain>
    </source>
</reference>
<dbReference type="EMBL" id="BAABEP010000010">
    <property type="protein sequence ID" value="GAA3723001.1"/>
    <property type="molecule type" value="Genomic_DNA"/>
</dbReference>
<gene>
    <name evidence="4" type="ORF">GCM10023082_21170</name>
</gene>
<organism evidence="4 5">
    <name type="scientific">Streptomyces tremellae</name>
    <dbReference type="NCBI Taxonomy" id="1124239"/>
    <lineage>
        <taxon>Bacteria</taxon>
        <taxon>Bacillati</taxon>
        <taxon>Actinomycetota</taxon>
        <taxon>Actinomycetes</taxon>
        <taxon>Kitasatosporales</taxon>
        <taxon>Streptomycetaceae</taxon>
        <taxon>Streptomyces</taxon>
    </lineage>
</organism>
<dbReference type="InterPro" id="IPR036388">
    <property type="entry name" value="WH-like_DNA-bd_sf"/>
</dbReference>
<dbReference type="InterPro" id="IPR052509">
    <property type="entry name" value="Metal_resp_DNA-bind_regulator"/>
</dbReference>
<keyword evidence="1" id="KW-0175">Coiled coil</keyword>
<feature type="compositionally biased region" description="Basic and acidic residues" evidence="2">
    <location>
        <begin position="214"/>
        <end position="226"/>
    </location>
</feature>
<proteinExistence type="predicted"/>
<comment type="caution">
    <text evidence="4">The sequence shown here is derived from an EMBL/GenBank/DDBJ whole genome shotgun (WGS) entry which is preliminary data.</text>
</comment>
<accession>A0ABP7ESN3</accession>
<keyword evidence="5" id="KW-1185">Reference proteome</keyword>
<dbReference type="Pfam" id="PF03551">
    <property type="entry name" value="PadR"/>
    <property type="match status" value="1"/>
</dbReference>
<name>A0ABP7ESN3_9ACTN</name>
<evidence type="ECO:0000259" key="3">
    <source>
        <dbReference type="Pfam" id="PF03551"/>
    </source>
</evidence>
<dbReference type="Proteomes" id="UP001499884">
    <property type="component" value="Unassembled WGS sequence"/>
</dbReference>
<protein>
    <submittedName>
        <fullName evidence="4">PadR family transcriptional regulator</fullName>
    </submittedName>
</protein>
<dbReference type="InterPro" id="IPR036390">
    <property type="entry name" value="WH_DNA-bd_sf"/>
</dbReference>
<dbReference type="SUPFAM" id="SSF46785">
    <property type="entry name" value="Winged helix' DNA-binding domain"/>
    <property type="match status" value="1"/>
</dbReference>
<dbReference type="PANTHER" id="PTHR33169:SF26">
    <property type="entry name" value="CONSERVED PROTEIN"/>
    <property type="match status" value="1"/>
</dbReference>
<evidence type="ECO:0000256" key="1">
    <source>
        <dbReference type="SAM" id="Coils"/>
    </source>
</evidence>
<sequence length="252" mass="27946">MSRRSGILEFAVLGLLRESPMHGYELRKRLNTSLGIFRAFSYGTLYPCLKSLVANGWLIEEPGSAPEDALAASLAGRRAKIVYRLTAEGKEHFEELLAHAGPDAWEDEHFAARFAFFGQTEREVRMRVLEGRRSRLEERLEKMRGSLARTRERLDDYTLELQRHGMESVEREVRWLNELIESERAGRVRRGAAEPGGAAGAGDPGPSAAAGHRTPRDTTDHTDGLPRSRGAASAEGSPSRRPGPGPSDDRTK</sequence>
<dbReference type="InterPro" id="IPR005149">
    <property type="entry name" value="Tscrpt_reg_PadR_N"/>
</dbReference>
<feature type="domain" description="Transcription regulator PadR N-terminal" evidence="3">
    <location>
        <begin position="12"/>
        <end position="95"/>
    </location>
</feature>
<evidence type="ECO:0000313" key="4">
    <source>
        <dbReference type="EMBL" id="GAA3723001.1"/>
    </source>
</evidence>
<evidence type="ECO:0000256" key="2">
    <source>
        <dbReference type="SAM" id="MobiDB-lite"/>
    </source>
</evidence>
<feature type="region of interest" description="Disordered" evidence="2">
    <location>
        <begin position="187"/>
        <end position="252"/>
    </location>
</feature>
<feature type="coiled-coil region" evidence="1">
    <location>
        <begin position="126"/>
        <end position="167"/>
    </location>
</feature>
<evidence type="ECO:0000313" key="5">
    <source>
        <dbReference type="Proteomes" id="UP001499884"/>
    </source>
</evidence>
<dbReference type="RefSeq" id="WP_345644425.1">
    <property type="nucleotide sequence ID" value="NZ_BAABEP010000010.1"/>
</dbReference>
<dbReference type="Gene3D" id="1.10.10.10">
    <property type="entry name" value="Winged helix-like DNA-binding domain superfamily/Winged helix DNA-binding domain"/>
    <property type="match status" value="1"/>
</dbReference>